<dbReference type="Proteomes" id="UP001525890">
    <property type="component" value="Unassembled WGS sequence"/>
</dbReference>
<evidence type="ECO:0000313" key="2">
    <source>
        <dbReference type="Proteomes" id="UP001525890"/>
    </source>
</evidence>
<evidence type="ECO:0000313" key="1">
    <source>
        <dbReference type="EMBL" id="MCT7964792.1"/>
    </source>
</evidence>
<protein>
    <submittedName>
        <fullName evidence="1">ATP-binding protein</fullName>
    </submittedName>
</protein>
<sequence>MVSIETIIQRSVNPFDPISFKTGNFWRENQEASLTVDSIHKEAMVEIETLVDQMAQDHHSRTIMLLGDSGSGKSYLLGRLKKTLKPKAFFAYIPPWSDHEWMRRHLLRHTVDSLMQVPEGETDSQLMLWLKSLSAFTNRSLKQRIFDDQVWTLLQSNRKKFITHLKKTYQSLGIAQADSFFGILYDLTNPELYPTACEWLRGDDLSEDSLQDLKLKRSIESEEAAWEILANLGKISTETQPIVLCLDNVELVGMGSGGSLNLQPLLSLNTRLHLEGITNFLIIINMVKNSWKTLVQRIQNSDRAGIHKFIFLKRIGLDEAEAIWANRLYPLHQQVSIQPLSPIYPLTRQDLEEKFPSGSKTTPRSVLHLGRQLIETYKIGQPAPPADYGSGLKLLWVEEFKKTHKKVAKISYFSAPERIQMLQTAMEALRLPVAPKFLLSDKLASYSFSYQLSGESESIGVVWSEDPNMKTFFFVMDACRRIIEQHPKTPVYLIRAEKVGESKLKGYKLFKELFTGSPHRHITPHLDSLHYLATYYTLVKEALAGELVIADQEISLTRLQELIRETEILHGCILLQDLGIVPATPKTDSDPSQPEAAPQNLDAKDFILNMVINQHLLGRETAIDNAHAKFDTISPERLNQLIDELIQERKIDLIGPLNDPKSQFISRVPQV</sequence>
<dbReference type="EMBL" id="JAMXFF010000001">
    <property type="protein sequence ID" value="MCT7964792.1"/>
    <property type="molecule type" value="Genomic_DNA"/>
</dbReference>
<dbReference type="GO" id="GO:0005524">
    <property type="term" value="F:ATP binding"/>
    <property type="evidence" value="ECO:0007669"/>
    <property type="project" value="UniProtKB-KW"/>
</dbReference>
<keyword evidence="1" id="KW-0067">ATP-binding</keyword>
<dbReference type="InterPro" id="IPR027417">
    <property type="entry name" value="P-loop_NTPase"/>
</dbReference>
<proteinExistence type="predicted"/>
<accession>A0ABT2MMX9</accession>
<keyword evidence="1" id="KW-0547">Nucleotide-binding</keyword>
<dbReference type="Gene3D" id="3.40.50.300">
    <property type="entry name" value="P-loop containing nucleotide triphosphate hydrolases"/>
    <property type="match status" value="1"/>
</dbReference>
<comment type="caution">
    <text evidence="1">The sequence shown here is derived from an EMBL/GenBank/DDBJ whole genome shotgun (WGS) entry which is preliminary data.</text>
</comment>
<keyword evidence="2" id="KW-1185">Reference proteome</keyword>
<organism evidence="1 2">
    <name type="scientific">Laspinema palackyanum D2a</name>
    <dbReference type="NCBI Taxonomy" id="2953684"/>
    <lineage>
        <taxon>Bacteria</taxon>
        <taxon>Bacillati</taxon>
        <taxon>Cyanobacteriota</taxon>
        <taxon>Cyanophyceae</taxon>
        <taxon>Oscillatoriophycideae</taxon>
        <taxon>Oscillatoriales</taxon>
        <taxon>Laspinemataceae</taxon>
        <taxon>Laspinema</taxon>
        <taxon>Laspinema palackyanum</taxon>
    </lineage>
</organism>
<reference evidence="1 2" key="1">
    <citation type="journal article" date="2022" name="Front. Microbiol.">
        <title>High genomic differentiation and limited gene flow indicate recent cryptic speciation within the genus Laspinema (cyanobacteria).</title>
        <authorList>
            <person name="Stanojkovic A."/>
            <person name="Skoupy S."/>
            <person name="Skaloud P."/>
            <person name="Dvorak P."/>
        </authorList>
    </citation>
    <scope>NUCLEOTIDE SEQUENCE [LARGE SCALE GENOMIC DNA]</scope>
    <source>
        <strain evidence="1 2">D2a</strain>
    </source>
</reference>
<name>A0ABT2MMX9_9CYAN</name>
<dbReference type="RefSeq" id="WP_368004551.1">
    <property type="nucleotide sequence ID" value="NZ_JAMXFF010000001.1"/>
</dbReference>
<dbReference type="SUPFAM" id="SSF52540">
    <property type="entry name" value="P-loop containing nucleoside triphosphate hydrolases"/>
    <property type="match status" value="1"/>
</dbReference>
<gene>
    <name evidence="1" type="ORF">NG799_00425</name>
</gene>